<dbReference type="EMBL" id="MCGN01000007">
    <property type="protein sequence ID" value="ORY94694.1"/>
    <property type="molecule type" value="Genomic_DNA"/>
</dbReference>
<name>A0A1X2H835_SYNRA</name>
<evidence type="ECO:0000256" key="1">
    <source>
        <dbReference type="SAM" id="MobiDB-lite"/>
    </source>
</evidence>
<feature type="transmembrane region" description="Helical" evidence="2">
    <location>
        <begin position="365"/>
        <end position="386"/>
    </location>
</feature>
<protein>
    <recommendedName>
        <fullName evidence="5">Ion transport domain-containing protein</fullName>
    </recommendedName>
</protein>
<feature type="transmembrane region" description="Helical" evidence="2">
    <location>
        <begin position="613"/>
        <end position="640"/>
    </location>
</feature>
<feature type="transmembrane region" description="Helical" evidence="2">
    <location>
        <begin position="428"/>
        <end position="447"/>
    </location>
</feature>
<keyword evidence="2" id="KW-1133">Transmembrane helix</keyword>
<feature type="transmembrane region" description="Helical" evidence="2">
    <location>
        <begin position="467"/>
        <end position="484"/>
    </location>
</feature>
<dbReference type="OrthoDB" id="301415at2759"/>
<feature type="region of interest" description="Disordered" evidence="1">
    <location>
        <begin position="86"/>
        <end position="130"/>
    </location>
</feature>
<reference evidence="3 4" key="1">
    <citation type="submission" date="2016-07" db="EMBL/GenBank/DDBJ databases">
        <title>Pervasive Adenine N6-methylation of Active Genes in Fungi.</title>
        <authorList>
            <consortium name="DOE Joint Genome Institute"/>
            <person name="Mondo S.J."/>
            <person name="Dannebaum R.O."/>
            <person name="Kuo R.C."/>
            <person name="Labutti K."/>
            <person name="Haridas S."/>
            <person name="Kuo A."/>
            <person name="Salamov A."/>
            <person name="Ahrendt S.R."/>
            <person name="Lipzen A."/>
            <person name="Sullivan W."/>
            <person name="Andreopoulos W.B."/>
            <person name="Clum A."/>
            <person name="Lindquist E."/>
            <person name="Daum C."/>
            <person name="Ramamoorthy G.K."/>
            <person name="Gryganskyi A."/>
            <person name="Culley D."/>
            <person name="Magnuson J.K."/>
            <person name="James T.Y."/>
            <person name="O'Malley M.A."/>
            <person name="Stajich J.E."/>
            <person name="Spatafora J.W."/>
            <person name="Visel A."/>
            <person name="Grigoriev I.V."/>
        </authorList>
    </citation>
    <scope>NUCLEOTIDE SEQUENCE [LARGE SCALE GENOMIC DNA]</scope>
    <source>
        <strain evidence="3 4">NRRL 2496</strain>
    </source>
</reference>
<feature type="compositionally biased region" description="Low complexity" evidence="1">
    <location>
        <begin position="110"/>
        <end position="123"/>
    </location>
</feature>
<feature type="transmembrane region" description="Helical" evidence="2">
    <location>
        <begin position="565"/>
        <end position="592"/>
    </location>
</feature>
<evidence type="ECO:0000313" key="4">
    <source>
        <dbReference type="Proteomes" id="UP000242180"/>
    </source>
</evidence>
<keyword evidence="2" id="KW-0812">Transmembrane</keyword>
<gene>
    <name evidence="3" type="ORF">BCR43DRAFT_494451</name>
</gene>
<keyword evidence="4" id="KW-1185">Reference proteome</keyword>
<feature type="compositionally biased region" description="Low complexity" evidence="1">
    <location>
        <begin position="171"/>
        <end position="186"/>
    </location>
</feature>
<evidence type="ECO:0000313" key="3">
    <source>
        <dbReference type="EMBL" id="ORY94694.1"/>
    </source>
</evidence>
<dbReference type="InParanoid" id="A0A1X2H835"/>
<accession>A0A1X2H835</accession>
<feature type="compositionally biased region" description="Basic and acidic residues" evidence="1">
    <location>
        <begin position="99"/>
        <end position="109"/>
    </location>
</feature>
<feature type="compositionally biased region" description="Basic and acidic residues" evidence="1">
    <location>
        <begin position="1"/>
        <end position="10"/>
    </location>
</feature>
<feature type="region of interest" description="Disordered" evidence="1">
    <location>
        <begin position="152"/>
        <end position="200"/>
    </location>
</feature>
<comment type="caution">
    <text evidence="3">The sequence shown here is derived from an EMBL/GenBank/DDBJ whole genome shotgun (WGS) entry which is preliminary data.</text>
</comment>
<dbReference type="AlphaFoldDB" id="A0A1X2H835"/>
<dbReference type="OMA" id="WPSARYQ"/>
<proteinExistence type="predicted"/>
<feature type="compositionally biased region" description="Polar residues" evidence="1">
    <location>
        <begin position="12"/>
        <end position="24"/>
    </location>
</feature>
<evidence type="ECO:0000256" key="2">
    <source>
        <dbReference type="SAM" id="Phobius"/>
    </source>
</evidence>
<evidence type="ECO:0008006" key="5">
    <source>
        <dbReference type="Google" id="ProtNLM"/>
    </source>
</evidence>
<organism evidence="3 4">
    <name type="scientific">Syncephalastrum racemosum</name>
    <name type="common">Filamentous fungus</name>
    <dbReference type="NCBI Taxonomy" id="13706"/>
    <lineage>
        <taxon>Eukaryota</taxon>
        <taxon>Fungi</taxon>
        <taxon>Fungi incertae sedis</taxon>
        <taxon>Mucoromycota</taxon>
        <taxon>Mucoromycotina</taxon>
        <taxon>Mucoromycetes</taxon>
        <taxon>Mucorales</taxon>
        <taxon>Syncephalastraceae</taxon>
        <taxon>Syncephalastrum</taxon>
    </lineage>
</organism>
<dbReference type="Proteomes" id="UP000242180">
    <property type="component" value="Unassembled WGS sequence"/>
</dbReference>
<sequence length="695" mass="77301">MTDGGADERTGLLSNSHTVSYQTESHQEISSSVVNIGSVSGPSADHVDGAPVVQVQLLTRTVKKVIKHHRKAEALLTIRQQQQMASAAVGARKQNKRTSKPDTSKRVSGDEGSSLTSSSSSSSSDDDRVATASILSVRRRKRDQIKDALKHATSHWREKHGWHQSSSGTLVPPATSATAVSTADSPETPQDTPGESLSPLPTAAITMVPPLTIPPVEHDIWRIAKHASVCSILVLVKQTRTPASPYPVADEETQRLALAALDYGLSESKGTKAFVYRNALLRPWIDNRCALEWAVEKDCQVFLSDARVQRVIQETWRSGVKDWRDDGLDHPNTVWIQSGQDIDKPRPVTATNDYLARWASPRYQALVSLCVGIVYMALHLTVLSNQDYRSDYLKLYDYPYYVFVVSDATLELVKLFTKPRTALQRPSTYLSVLTAGLLVASFVYRLVGLANTRDLTKADSLLSTSSTLLMWATPLMFFRFGIWMDDLCWPVAKTRYLVGQCILQGLWAIGLGVFIVISFWIGLGALQRDYMDMLTTLQYLLLGALHAPNVGDTLYLQPMSAGIMLVVYLFLMVVVMTALITASFLATLLAEFPRMEANQRLFEARRSCKKPELGMYIPSMAVEIVAGALTLFVLGLTKLIKPLQDKRSVMMRGLERARQVMWYIMYLPVILLIALLEGTCQLYERVRTAISRRCQ</sequence>
<feature type="transmembrane region" description="Helical" evidence="2">
    <location>
        <begin position="496"/>
        <end position="523"/>
    </location>
</feature>
<feature type="region of interest" description="Disordered" evidence="1">
    <location>
        <begin position="1"/>
        <end position="30"/>
    </location>
</feature>
<feature type="transmembrane region" description="Helical" evidence="2">
    <location>
        <begin position="660"/>
        <end position="683"/>
    </location>
</feature>
<dbReference type="STRING" id="13706.A0A1X2H835"/>
<keyword evidence="2" id="KW-0472">Membrane</keyword>
<feature type="compositionally biased region" description="Basic and acidic residues" evidence="1">
    <location>
        <begin position="152"/>
        <end position="161"/>
    </location>
</feature>